<evidence type="ECO:0000313" key="2">
    <source>
        <dbReference type="Proteomes" id="UP000001260"/>
    </source>
</evidence>
<proteinExistence type="predicted"/>
<name>Q252K7_CHLFF</name>
<dbReference type="AlphaFoldDB" id="Q252K7"/>
<dbReference type="KEGG" id="cfe:BAE81781.1"/>
<evidence type="ECO:0008006" key="3">
    <source>
        <dbReference type="Google" id="ProtNLM"/>
    </source>
</evidence>
<protein>
    <recommendedName>
        <fullName evidence="3">Virulence plasmid protein pGP2-D</fullName>
    </recommendedName>
</protein>
<dbReference type="Proteomes" id="UP000001260">
    <property type="component" value="Plasmid pCfe1"/>
</dbReference>
<dbReference type="EMBL" id="AP006862">
    <property type="protein sequence ID" value="BAE81781.1"/>
    <property type="molecule type" value="Genomic_DNA"/>
</dbReference>
<geneLocation type="plasmid" evidence="1 2">
    <name>pCfe1</name>
</geneLocation>
<dbReference type="eggNOG" id="ENOG502ZS0C">
    <property type="taxonomic scope" value="Bacteria"/>
</dbReference>
<dbReference type="HOGENOM" id="CLU_068851_0_0_0"/>
<reference evidence="1 2" key="1">
    <citation type="journal article" date="2006" name="DNA Res.">
        <title>Genome sequence of the cat pathogen, Chlamydophila felis.</title>
        <authorList>
            <person name="Azuma Y."/>
            <person name="Hirakawa H."/>
            <person name="Yamashita A."/>
            <person name="Cai Y."/>
            <person name="Rahman M.A."/>
            <person name="Suzuki H."/>
            <person name="Mitaku S."/>
            <person name="Toh H."/>
            <person name="Goto S."/>
            <person name="Murakami T."/>
            <person name="Sugi K."/>
            <person name="Hayashi H."/>
            <person name="Fukushi H."/>
            <person name="Hattori M."/>
            <person name="Kuhara S."/>
            <person name="Shirai M."/>
        </authorList>
    </citation>
    <scope>NUCLEOTIDE SEQUENCE [LARGE SCALE GENOMIC DNA]</scope>
    <source>
        <strain evidence="1 2">Fe/C-56</strain>
    </source>
</reference>
<sequence>MFGSERSMVKSENQIIKSSLHLENQKFGRKPQLTEDQLELFSSVCTESKIEVIGLDLQPSHYHALAAIQKLLTATNYRGNLEGSYLSRETNTFKFEGTIPRIKFTKSEYLEAYGVKKYKTSRNKNEFGGKEALIALEALYHLGNEPYLIVATRKRWNKGEEVVDRYQTFSPILRICEGWEGLTPKENKALDEEPFLNLISKKHKGFIIEPCPIIVDQIDSYFVLKPANMYQEIKLRFPNASKFTYTFIDWIVSTATRKKMNSSGVKEWPDKIEIGFENLSYTLRMNRYITSRNWKKIELAISRCIEIAIELKWLTKHERIQGKTISKKEVFYLNKNKFQQISTNKTIQNTTNNN</sequence>
<accession>Q252K7</accession>
<keyword evidence="1" id="KW-0614">Plasmid</keyword>
<organism evidence="1 2">
    <name type="scientific">Chlamydia felis (strain Fe/C-56)</name>
    <name type="common">Chlamydophila felis</name>
    <dbReference type="NCBI Taxonomy" id="264202"/>
    <lineage>
        <taxon>Bacteria</taxon>
        <taxon>Pseudomonadati</taxon>
        <taxon>Chlamydiota</taxon>
        <taxon>Chlamydiia</taxon>
        <taxon>Chlamydiales</taxon>
        <taxon>Chlamydiaceae</taxon>
        <taxon>Chlamydia/Chlamydophila group</taxon>
        <taxon>Chlamydia</taxon>
    </lineage>
</organism>
<gene>
    <name evidence="1" type="ordered locus">pCF04</name>
</gene>
<evidence type="ECO:0000313" key="1">
    <source>
        <dbReference type="EMBL" id="BAE81781.1"/>
    </source>
</evidence>
<keyword evidence="2" id="KW-1185">Reference proteome</keyword>